<dbReference type="SUPFAM" id="SSF48726">
    <property type="entry name" value="Immunoglobulin"/>
    <property type="match status" value="1"/>
</dbReference>
<feature type="transmembrane region" description="Helical" evidence="1">
    <location>
        <begin position="140"/>
        <end position="159"/>
    </location>
</feature>
<comment type="caution">
    <text evidence="3">The sequence shown here is derived from an EMBL/GenBank/DDBJ whole genome shotgun (WGS) entry which is preliminary data.</text>
</comment>
<dbReference type="OrthoDB" id="6224820at2759"/>
<dbReference type="STRING" id="147828.A0A4S2LX56"/>
<evidence type="ECO:0000256" key="1">
    <source>
        <dbReference type="SAM" id="Phobius"/>
    </source>
</evidence>
<reference evidence="3 4" key="1">
    <citation type="journal article" date="2019" name="BMC Genomics">
        <title>New insights from Opisthorchis felineus genome: update on genomics of the epidemiologically important liver flukes.</title>
        <authorList>
            <person name="Ershov N.I."/>
            <person name="Mordvinov V.A."/>
            <person name="Prokhortchouk E.B."/>
            <person name="Pakharukova M.Y."/>
            <person name="Gunbin K.V."/>
            <person name="Ustyantsev K."/>
            <person name="Genaev M.A."/>
            <person name="Blinov A.G."/>
            <person name="Mazur A."/>
            <person name="Boulygina E."/>
            <person name="Tsygankova S."/>
            <person name="Khrameeva E."/>
            <person name="Chekanov N."/>
            <person name="Fan G."/>
            <person name="Xiao A."/>
            <person name="Zhang H."/>
            <person name="Xu X."/>
            <person name="Yang H."/>
            <person name="Solovyev V."/>
            <person name="Lee S.M."/>
            <person name="Liu X."/>
            <person name="Afonnikov D.A."/>
            <person name="Skryabin K.G."/>
        </authorList>
    </citation>
    <scope>NUCLEOTIDE SEQUENCE [LARGE SCALE GENOMIC DNA]</scope>
    <source>
        <strain evidence="3">AK-0245</strain>
        <tissue evidence="3">Whole organism</tissue>
    </source>
</reference>
<dbReference type="AlphaFoldDB" id="A0A4S2LX56"/>
<evidence type="ECO:0000313" key="4">
    <source>
        <dbReference type="Proteomes" id="UP000308267"/>
    </source>
</evidence>
<evidence type="ECO:0000313" key="3">
    <source>
        <dbReference type="EMBL" id="TGZ65757.1"/>
    </source>
</evidence>
<dbReference type="InterPro" id="IPR007110">
    <property type="entry name" value="Ig-like_dom"/>
</dbReference>
<dbReference type="PROSITE" id="PS50835">
    <property type="entry name" value="IG_LIKE"/>
    <property type="match status" value="1"/>
</dbReference>
<accession>A0A4S2LX56</accession>
<sequence length="174" mass="19436">MCSFSQNMFLCFQFLHTCGWMILLALLIIIGYASSKTTITPLYRSLEAGQAGQFKCTTDLTSATLTWKLFDSENLPDGKSSADGRFLNKGGILLMERLLLNDSGSYQCLDDVDISEEDLEDVASATLKVFVMPSYMVEGIVALVVNLVLILLFIGCIVHNNRQQRLRDKFPSLY</sequence>
<dbReference type="InterPro" id="IPR036179">
    <property type="entry name" value="Ig-like_dom_sf"/>
</dbReference>
<dbReference type="EMBL" id="SJOL01006477">
    <property type="protein sequence ID" value="TGZ65757.1"/>
    <property type="molecule type" value="Genomic_DNA"/>
</dbReference>
<proteinExistence type="predicted"/>
<dbReference type="Proteomes" id="UP000308267">
    <property type="component" value="Unassembled WGS sequence"/>
</dbReference>
<keyword evidence="4" id="KW-1185">Reference proteome</keyword>
<gene>
    <name evidence="3" type="ORF">CRM22_005682</name>
</gene>
<feature type="transmembrane region" description="Helical" evidence="1">
    <location>
        <begin position="12"/>
        <end position="33"/>
    </location>
</feature>
<keyword evidence="1" id="KW-0812">Transmembrane</keyword>
<dbReference type="InterPro" id="IPR013783">
    <property type="entry name" value="Ig-like_fold"/>
</dbReference>
<keyword evidence="1" id="KW-0472">Membrane</keyword>
<feature type="domain" description="Ig-like" evidence="2">
    <location>
        <begin position="35"/>
        <end position="108"/>
    </location>
</feature>
<dbReference type="Gene3D" id="2.60.40.10">
    <property type="entry name" value="Immunoglobulins"/>
    <property type="match status" value="1"/>
</dbReference>
<evidence type="ECO:0000259" key="2">
    <source>
        <dbReference type="PROSITE" id="PS50835"/>
    </source>
</evidence>
<keyword evidence="1" id="KW-1133">Transmembrane helix</keyword>
<protein>
    <recommendedName>
        <fullName evidence="2">Ig-like domain-containing protein</fullName>
    </recommendedName>
</protein>
<name>A0A4S2LX56_OPIFE</name>
<organism evidence="3 4">
    <name type="scientific">Opisthorchis felineus</name>
    <dbReference type="NCBI Taxonomy" id="147828"/>
    <lineage>
        <taxon>Eukaryota</taxon>
        <taxon>Metazoa</taxon>
        <taxon>Spiralia</taxon>
        <taxon>Lophotrochozoa</taxon>
        <taxon>Platyhelminthes</taxon>
        <taxon>Trematoda</taxon>
        <taxon>Digenea</taxon>
        <taxon>Opisthorchiida</taxon>
        <taxon>Opisthorchiata</taxon>
        <taxon>Opisthorchiidae</taxon>
        <taxon>Opisthorchis</taxon>
    </lineage>
</organism>